<dbReference type="InterPro" id="IPR005612">
    <property type="entry name" value="CCAAT-binding_factor"/>
</dbReference>
<reference evidence="9" key="1">
    <citation type="submission" date="2023-01" db="EMBL/GenBank/DDBJ databases">
        <title>Metagenome sequencing of chrysophaentin producing Chrysophaeum taylorii.</title>
        <authorList>
            <person name="Davison J."/>
            <person name="Bewley C."/>
        </authorList>
    </citation>
    <scope>NUCLEOTIDE SEQUENCE</scope>
    <source>
        <strain evidence="9">NIES-1699</strain>
    </source>
</reference>
<comment type="similarity">
    <text evidence="2">Belongs to the CBF/MAK21 family.</text>
</comment>
<feature type="transmembrane region" description="Helical" evidence="6">
    <location>
        <begin position="611"/>
        <end position="633"/>
    </location>
</feature>
<keyword evidence="6" id="KW-0472">Membrane</keyword>
<evidence type="ECO:0000259" key="8">
    <source>
        <dbReference type="Pfam" id="PF07540"/>
    </source>
</evidence>
<keyword evidence="10" id="KW-1185">Reference proteome</keyword>
<dbReference type="Proteomes" id="UP001230188">
    <property type="component" value="Unassembled WGS sequence"/>
</dbReference>
<keyword evidence="3" id="KW-0175">Coiled coil</keyword>
<evidence type="ECO:0000256" key="1">
    <source>
        <dbReference type="ARBA" id="ARBA00004604"/>
    </source>
</evidence>
<organism evidence="9 10">
    <name type="scientific">Chrysophaeum taylorii</name>
    <dbReference type="NCBI Taxonomy" id="2483200"/>
    <lineage>
        <taxon>Eukaryota</taxon>
        <taxon>Sar</taxon>
        <taxon>Stramenopiles</taxon>
        <taxon>Ochrophyta</taxon>
        <taxon>Pelagophyceae</taxon>
        <taxon>Pelagomonadales</taxon>
        <taxon>Pelagomonadaceae</taxon>
        <taxon>Chrysophaeum</taxon>
    </lineage>
</organism>
<evidence type="ECO:0000256" key="6">
    <source>
        <dbReference type="SAM" id="Phobius"/>
    </source>
</evidence>
<dbReference type="AlphaFoldDB" id="A0AAD7XN61"/>
<dbReference type="GO" id="GO:0003682">
    <property type="term" value="F:chromatin binding"/>
    <property type="evidence" value="ECO:0007669"/>
    <property type="project" value="TreeGrafter"/>
</dbReference>
<name>A0AAD7XN61_9STRA</name>
<dbReference type="Gene3D" id="1.10.287.70">
    <property type="match status" value="1"/>
</dbReference>
<dbReference type="Pfam" id="PF07540">
    <property type="entry name" value="NOC3p"/>
    <property type="match status" value="1"/>
</dbReference>
<protein>
    <submittedName>
        <fullName evidence="9">Uncharacterized protein</fullName>
    </submittedName>
</protein>
<feature type="domain" description="CCAAT-binding factor" evidence="7">
    <location>
        <begin position="367"/>
        <end position="497"/>
    </location>
</feature>
<dbReference type="InterPro" id="IPR016903">
    <property type="entry name" value="Nucleolar_cplx-assoc_3"/>
</dbReference>
<keyword evidence="4" id="KW-0539">Nucleus</keyword>
<dbReference type="GO" id="GO:0006270">
    <property type="term" value="P:DNA replication initiation"/>
    <property type="evidence" value="ECO:0007669"/>
    <property type="project" value="TreeGrafter"/>
</dbReference>
<dbReference type="EMBL" id="JAQMWT010000029">
    <property type="protein sequence ID" value="KAJ8613439.1"/>
    <property type="molecule type" value="Genomic_DNA"/>
</dbReference>
<keyword evidence="6" id="KW-0812">Transmembrane</keyword>
<dbReference type="PANTHER" id="PTHR14428:SF5">
    <property type="entry name" value="NUCLEOLAR COMPLEX PROTEIN 3 HOMOLOG"/>
    <property type="match status" value="1"/>
</dbReference>
<accession>A0AAD7XN61</accession>
<gene>
    <name evidence="9" type="ORF">CTAYLR_002324</name>
</gene>
<dbReference type="InterPro" id="IPR011501">
    <property type="entry name" value="Noc3_N"/>
</dbReference>
<feature type="transmembrane region" description="Helical" evidence="6">
    <location>
        <begin position="677"/>
        <end position="696"/>
    </location>
</feature>
<evidence type="ECO:0000313" key="9">
    <source>
        <dbReference type="EMBL" id="KAJ8613439.1"/>
    </source>
</evidence>
<dbReference type="SUPFAM" id="SSF48371">
    <property type="entry name" value="ARM repeat"/>
    <property type="match status" value="1"/>
</dbReference>
<evidence type="ECO:0000256" key="4">
    <source>
        <dbReference type="ARBA" id="ARBA00023242"/>
    </source>
</evidence>
<comment type="caution">
    <text evidence="9">The sequence shown here is derived from an EMBL/GenBank/DDBJ whole genome shotgun (WGS) entry which is preliminary data.</text>
</comment>
<dbReference type="InterPro" id="IPR016024">
    <property type="entry name" value="ARM-type_fold"/>
</dbReference>
<evidence type="ECO:0000256" key="3">
    <source>
        <dbReference type="ARBA" id="ARBA00023054"/>
    </source>
</evidence>
<evidence type="ECO:0000256" key="2">
    <source>
        <dbReference type="ARBA" id="ARBA00007797"/>
    </source>
</evidence>
<feature type="non-terminal residue" evidence="9">
    <location>
        <position position="1"/>
    </location>
</feature>
<evidence type="ECO:0000259" key="7">
    <source>
        <dbReference type="Pfam" id="PF03914"/>
    </source>
</evidence>
<feature type="region of interest" description="Disordered" evidence="5">
    <location>
        <begin position="869"/>
        <end position="907"/>
    </location>
</feature>
<dbReference type="SUPFAM" id="SSF81324">
    <property type="entry name" value="Voltage-gated potassium channels"/>
    <property type="match status" value="1"/>
</dbReference>
<dbReference type="PANTHER" id="PTHR14428">
    <property type="entry name" value="NUCLEOLAR COMPLEX PROTEIN 3"/>
    <property type="match status" value="1"/>
</dbReference>
<feature type="transmembrane region" description="Helical" evidence="6">
    <location>
        <begin position="738"/>
        <end position="759"/>
    </location>
</feature>
<dbReference type="GO" id="GO:0005730">
    <property type="term" value="C:nucleolus"/>
    <property type="evidence" value="ECO:0007669"/>
    <property type="project" value="UniProtKB-SubCell"/>
</dbReference>
<feature type="transmembrane region" description="Helical" evidence="6">
    <location>
        <begin position="541"/>
        <end position="559"/>
    </location>
</feature>
<feature type="compositionally biased region" description="Basic and acidic residues" evidence="5">
    <location>
        <begin position="787"/>
        <end position="819"/>
    </location>
</feature>
<keyword evidence="6" id="KW-1133">Transmembrane helix</keyword>
<evidence type="ECO:0000313" key="10">
    <source>
        <dbReference type="Proteomes" id="UP001230188"/>
    </source>
</evidence>
<comment type="subcellular location">
    <subcellularLocation>
        <location evidence="1">Nucleus</location>
        <location evidence="1">Nucleolus</location>
    </subcellularLocation>
</comment>
<feature type="compositionally biased region" description="Basic residues" evidence="5">
    <location>
        <begin position="897"/>
        <end position="907"/>
    </location>
</feature>
<proteinExistence type="inferred from homology"/>
<feature type="compositionally biased region" description="Acidic residues" evidence="5">
    <location>
        <begin position="876"/>
        <end position="887"/>
    </location>
</feature>
<sequence>MAMIAALCARIVEDPEAAVRRPAAVEGEARGVSLVGQLLALAGDASSETRGLAMASATAVFVDVLPSYRIRPPTAAERETQQSKEVYRLRQHESGLLAAYAALVKLLSGVATKKKSSVGAVAVRCLGRLLAEKPRFNFADEVVRLVVSKVEASDGAERAEAVAAVKELLRRDRSGEASLAVIRGIGKIVRACGGRLRTEGPLLALETLEVKACESEARAEKIAAKALKDAAAKQHKKKRKRPDAVTSAEVRAAASSMLEADVVVSERANREIVAEVAGIYLRVLRTEHRAATTTLAARGLKRVAHAVNADVLGEALKLLEKAAGSPAVDARSRLECALAAVQVVATPGYRDALGDVVDDSTLSMAVYESLLAAAVGGMLDDSAVRAAFACVDACLLRRKHSAVAKRAAAFARRSLAISAHADHALILVSIARLVFAKFPALEDLVTDDEPPPVGVGGATAATFDPFAPDPDAAAALAVPAWELLALARHYDPDVRRRASALLRFDIKSSLDNPLALLERKRQWRPKFYTRMTPMSKLASKFAVLCALWLIGDSAIFYLLSRAFCRGQNKSPKAAASSGECWSFAYAFWFCVETGFGVGWSEGFEQRGLQLFSVYHCLVGDFVVLASLELFVIYNSRKIFSSELSRREKQLAAVDRTLRRTSRRVDSVDPPIFGSHEMGLLVLWLVYATIGAVYGVVHERLSVFSAALYSTSALTTAGLVKPKASKLTRPPMPLVINGFYLLFGIPLTSALGSTVWAKYFTKYEHRMRRRAYYEALIKRRRSATELTATRHTEPSFTHRIDNAPRRRSHSEEPPVRDHNNKLLVAPRPTISESDAVDWALYLENELLDLGLIDARLLAEIRVGYHAWRATKDNNNTNDDDVDDDDDDAKTEISSVSSNKRRPRTAPAV</sequence>
<dbReference type="Pfam" id="PF03914">
    <property type="entry name" value="CBF"/>
    <property type="match status" value="1"/>
</dbReference>
<feature type="region of interest" description="Disordered" evidence="5">
    <location>
        <begin position="786"/>
        <end position="821"/>
    </location>
</feature>
<evidence type="ECO:0000256" key="5">
    <source>
        <dbReference type="SAM" id="MobiDB-lite"/>
    </source>
</evidence>
<feature type="domain" description="Nucleolar complex-associated protein 3 N-terminal" evidence="8">
    <location>
        <begin position="3"/>
        <end position="101"/>
    </location>
</feature>